<reference evidence="5" key="1">
    <citation type="submission" date="2020-10" db="EMBL/GenBank/DDBJ databases">
        <authorList>
            <person name="Gilroy R."/>
        </authorList>
    </citation>
    <scope>NUCLEOTIDE SEQUENCE</scope>
    <source>
        <strain evidence="5">ChiHjej9B8-7071</strain>
    </source>
</reference>
<dbReference type="PRINTS" id="PR00081">
    <property type="entry name" value="GDHRDH"/>
</dbReference>
<dbReference type="InterPro" id="IPR036291">
    <property type="entry name" value="NAD(P)-bd_dom_sf"/>
</dbReference>
<protein>
    <submittedName>
        <fullName evidence="5">SDR family NAD(P)-dependent oxidoreductase</fullName>
    </submittedName>
</protein>
<proteinExistence type="inferred from homology"/>
<dbReference type="SUPFAM" id="SSF51735">
    <property type="entry name" value="NAD(P)-binding Rossmann-fold domains"/>
    <property type="match status" value="1"/>
</dbReference>
<dbReference type="EMBL" id="DVGD01000211">
    <property type="protein sequence ID" value="HIR10043.1"/>
    <property type="molecule type" value="Genomic_DNA"/>
</dbReference>
<dbReference type="Gene3D" id="3.40.50.720">
    <property type="entry name" value="NAD(P)-binding Rossmann-like Domain"/>
    <property type="match status" value="1"/>
</dbReference>
<comment type="caution">
    <text evidence="5">The sequence shown here is derived from an EMBL/GenBank/DDBJ whole genome shotgun (WGS) entry which is preliminary data.</text>
</comment>
<comment type="similarity">
    <text evidence="1 3">Belongs to the short-chain dehydrogenases/reductases (SDR) family.</text>
</comment>
<sequence length="259" mass="27321">MKKIAIVTGGTSGIGLATARALTAGGYIVYTFSRRGGQARDLSVDVTDEAAVASAVSQVVAAEGRLDLVVNCAGFGISGAVEFTETADAMRLFDVNFFGMVRVNRAALPHLRATGGRIINVSSVAAPVAIPFQAYYSCTKAAINDYSLALANEAKPFGVSVTAVMPGDIATGFTAAREKSAAGDDVYGGRIQRSVHKMELDEKNGMPPEAAGAYLAKIAGKRRVKGLYAIGWTYKFFCLLAKLLPVRVLNWLVGKLYAQ</sequence>
<organism evidence="5 6">
    <name type="scientific">Candidatus Avoscillospira stercoripullorum</name>
    <dbReference type="NCBI Taxonomy" id="2840709"/>
    <lineage>
        <taxon>Bacteria</taxon>
        <taxon>Bacillati</taxon>
        <taxon>Bacillota</taxon>
        <taxon>Clostridia</taxon>
        <taxon>Eubacteriales</taxon>
        <taxon>Oscillospiraceae</taxon>
        <taxon>Oscillospiraceae incertae sedis</taxon>
        <taxon>Candidatus Avoscillospira</taxon>
    </lineage>
</organism>
<dbReference type="PANTHER" id="PTHR44169">
    <property type="entry name" value="NADPH-DEPENDENT 1-ACYLDIHYDROXYACETONE PHOSPHATE REDUCTASE"/>
    <property type="match status" value="1"/>
</dbReference>
<evidence type="ECO:0000256" key="2">
    <source>
        <dbReference type="ARBA" id="ARBA00023002"/>
    </source>
</evidence>
<gene>
    <name evidence="5" type="ORF">IAA70_06545</name>
</gene>
<evidence type="ECO:0000256" key="1">
    <source>
        <dbReference type="ARBA" id="ARBA00006484"/>
    </source>
</evidence>
<evidence type="ECO:0000313" key="5">
    <source>
        <dbReference type="EMBL" id="HIR10043.1"/>
    </source>
</evidence>
<dbReference type="InterPro" id="IPR002347">
    <property type="entry name" value="SDR_fam"/>
</dbReference>
<reference evidence="5" key="2">
    <citation type="journal article" date="2021" name="PeerJ">
        <title>Extensive microbial diversity within the chicken gut microbiome revealed by metagenomics and culture.</title>
        <authorList>
            <person name="Gilroy R."/>
            <person name="Ravi A."/>
            <person name="Getino M."/>
            <person name="Pursley I."/>
            <person name="Horton D.L."/>
            <person name="Alikhan N.F."/>
            <person name="Baker D."/>
            <person name="Gharbi K."/>
            <person name="Hall N."/>
            <person name="Watson M."/>
            <person name="Adriaenssens E.M."/>
            <person name="Foster-Nyarko E."/>
            <person name="Jarju S."/>
            <person name="Secka A."/>
            <person name="Antonio M."/>
            <person name="Oren A."/>
            <person name="Chaudhuri R.R."/>
            <person name="La Ragione R."/>
            <person name="Hildebrand F."/>
            <person name="Pallen M.J."/>
        </authorList>
    </citation>
    <scope>NUCLEOTIDE SEQUENCE</scope>
    <source>
        <strain evidence="5">ChiHjej9B8-7071</strain>
    </source>
</reference>
<feature type="domain" description="Ketoreductase" evidence="4">
    <location>
        <begin position="3"/>
        <end position="173"/>
    </location>
</feature>
<dbReference type="Pfam" id="PF00106">
    <property type="entry name" value="adh_short"/>
    <property type="match status" value="1"/>
</dbReference>
<dbReference type="PRINTS" id="PR00080">
    <property type="entry name" value="SDRFAMILY"/>
</dbReference>
<accession>A0A9D1D7U9</accession>
<dbReference type="PROSITE" id="PS00061">
    <property type="entry name" value="ADH_SHORT"/>
    <property type="match status" value="1"/>
</dbReference>
<evidence type="ECO:0000259" key="4">
    <source>
        <dbReference type="SMART" id="SM00822"/>
    </source>
</evidence>
<dbReference type="SMART" id="SM00822">
    <property type="entry name" value="PKS_KR"/>
    <property type="match status" value="1"/>
</dbReference>
<dbReference type="AlphaFoldDB" id="A0A9D1D7U9"/>
<keyword evidence="2" id="KW-0560">Oxidoreductase</keyword>
<dbReference type="PANTHER" id="PTHR44169:SF6">
    <property type="entry name" value="NADPH-DEPENDENT 1-ACYLDIHYDROXYACETONE PHOSPHATE REDUCTASE"/>
    <property type="match status" value="1"/>
</dbReference>
<evidence type="ECO:0000256" key="3">
    <source>
        <dbReference type="RuleBase" id="RU000363"/>
    </source>
</evidence>
<evidence type="ECO:0000313" key="6">
    <source>
        <dbReference type="Proteomes" id="UP000824258"/>
    </source>
</evidence>
<dbReference type="Proteomes" id="UP000824258">
    <property type="component" value="Unassembled WGS sequence"/>
</dbReference>
<dbReference type="InterPro" id="IPR057326">
    <property type="entry name" value="KR_dom"/>
</dbReference>
<dbReference type="GO" id="GO:0016491">
    <property type="term" value="F:oxidoreductase activity"/>
    <property type="evidence" value="ECO:0007669"/>
    <property type="project" value="UniProtKB-KW"/>
</dbReference>
<dbReference type="InterPro" id="IPR020904">
    <property type="entry name" value="Sc_DH/Rdtase_CS"/>
</dbReference>
<name>A0A9D1D7U9_9FIRM</name>